<feature type="domain" description="HTH cro/C1-type" evidence="1">
    <location>
        <begin position="150"/>
        <end position="204"/>
    </location>
</feature>
<dbReference type="Pfam" id="PF01381">
    <property type="entry name" value="HTH_3"/>
    <property type="match status" value="1"/>
</dbReference>
<evidence type="ECO:0000313" key="2">
    <source>
        <dbReference type="EMBL" id="TNJ35892.1"/>
    </source>
</evidence>
<evidence type="ECO:0000313" key="3">
    <source>
        <dbReference type="Proteomes" id="UP000309544"/>
    </source>
</evidence>
<reference evidence="2 3" key="1">
    <citation type="submission" date="2019-05" db="EMBL/GenBank/DDBJ databases">
        <title>Draft Whole-Genome sequence of the green sulfur bacterium Prosthecochloris vibrioformis DSM 260.</title>
        <authorList>
            <person name="Meyer T.E."/>
            <person name="Kyndt J.A."/>
        </authorList>
    </citation>
    <scope>NUCLEOTIDE SEQUENCE [LARGE SCALE GENOMIC DNA]</scope>
    <source>
        <strain evidence="2 3">DSM 260</strain>
    </source>
</reference>
<dbReference type="SUPFAM" id="SSF47413">
    <property type="entry name" value="lambda repressor-like DNA-binding domains"/>
    <property type="match status" value="1"/>
</dbReference>
<protein>
    <submittedName>
        <fullName evidence="2">Helix-turn-helix domain-containing protein</fullName>
    </submittedName>
</protein>
<sequence>MRSIIFYTTPSGQCPVKEYLTSLPDKERQKVAWVLTLIRDFQIVPKEYFKKLQSTEGIWEVSSSHGGNAVRLLGFMHEGNLVVLTNGFSRKSQKTPAQEIELAEQRKKIMRNDRNIDELQAFIDEQKAANPGFAEGYDEGYRNFRIGVMLKQARLNTGMSQVEVAQKLKTHKSAISRIENHAEDVKLSTLVNYAEALGKKLDILIH</sequence>
<dbReference type="EMBL" id="VDCI01000010">
    <property type="protein sequence ID" value="TNJ35892.1"/>
    <property type="molecule type" value="Genomic_DNA"/>
</dbReference>
<name>A0A5C4RY03_PROVB</name>
<dbReference type="Pfam" id="PF05973">
    <property type="entry name" value="Gp49"/>
    <property type="match status" value="1"/>
</dbReference>
<accession>A0A5C4RY03</accession>
<dbReference type="Proteomes" id="UP000309544">
    <property type="component" value="Unassembled WGS sequence"/>
</dbReference>
<dbReference type="Gene3D" id="1.10.260.40">
    <property type="entry name" value="lambda repressor-like DNA-binding domains"/>
    <property type="match status" value="1"/>
</dbReference>
<keyword evidence="3" id="KW-1185">Reference proteome</keyword>
<dbReference type="CDD" id="cd00093">
    <property type="entry name" value="HTH_XRE"/>
    <property type="match status" value="1"/>
</dbReference>
<dbReference type="InterPro" id="IPR009241">
    <property type="entry name" value="HigB-like"/>
</dbReference>
<evidence type="ECO:0000259" key="1">
    <source>
        <dbReference type="PROSITE" id="PS50943"/>
    </source>
</evidence>
<dbReference type="InterPro" id="IPR001387">
    <property type="entry name" value="Cro/C1-type_HTH"/>
</dbReference>
<gene>
    <name evidence="2" type="ORF">FGF68_09430</name>
</gene>
<dbReference type="InterPro" id="IPR010982">
    <property type="entry name" value="Lambda_DNA-bd_dom_sf"/>
</dbReference>
<organism evidence="2 3">
    <name type="scientific">Prosthecochloris vibrioformis</name>
    <name type="common">Chlorobium vibrioforme</name>
    <dbReference type="NCBI Taxonomy" id="1098"/>
    <lineage>
        <taxon>Bacteria</taxon>
        <taxon>Pseudomonadati</taxon>
        <taxon>Chlorobiota</taxon>
        <taxon>Chlorobiia</taxon>
        <taxon>Chlorobiales</taxon>
        <taxon>Chlorobiaceae</taxon>
        <taxon>Prosthecochloris</taxon>
    </lineage>
</organism>
<dbReference type="SMART" id="SM00530">
    <property type="entry name" value="HTH_XRE"/>
    <property type="match status" value="1"/>
</dbReference>
<dbReference type="PROSITE" id="PS50943">
    <property type="entry name" value="HTH_CROC1"/>
    <property type="match status" value="1"/>
</dbReference>
<proteinExistence type="predicted"/>
<comment type="caution">
    <text evidence="2">The sequence shown here is derived from an EMBL/GenBank/DDBJ whole genome shotgun (WGS) entry which is preliminary data.</text>
</comment>
<dbReference type="GO" id="GO:0003677">
    <property type="term" value="F:DNA binding"/>
    <property type="evidence" value="ECO:0007669"/>
    <property type="project" value="InterPro"/>
</dbReference>
<dbReference type="AlphaFoldDB" id="A0A5C4RY03"/>